<evidence type="ECO:0000256" key="2">
    <source>
        <dbReference type="SAM" id="MobiDB-lite"/>
    </source>
</evidence>
<proteinExistence type="predicted"/>
<feature type="region of interest" description="Disordered" evidence="2">
    <location>
        <begin position="340"/>
        <end position="372"/>
    </location>
</feature>
<feature type="coiled-coil region" evidence="1">
    <location>
        <begin position="266"/>
        <end position="321"/>
    </location>
</feature>
<evidence type="ECO:0000313" key="3">
    <source>
        <dbReference type="EMBL" id="CAD7274109.1"/>
    </source>
</evidence>
<dbReference type="EMBL" id="CAJPEX010000206">
    <property type="protein sequence ID" value="CAG0914261.1"/>
    <property type="molecule type" value="Genomic_DNA"/>
</dbReference>
<evidence type="ECO:0000313" key="4">
    <source>
        <dbReference type="Proteomes" id="UP000678499"/>
    </source>
</evidence>
<accession>A0A7R9BI03</accession>
<feature type="compositionally biased region" description="Basic and acidic residues" evidence="2">
    <location>
        <begin position="702"/>
        <end position="713"/>
    </location>
</feature>
<feature type="compositionally biased region" description="Basic and acidic residues" evidence="2">
    <location>
        <begin position="340"/>
        <end position="355"/>
    </location>
</feature>
<name>A0A7R9BI03_9CRUS</name>
<dbReference type="EMBL" id="OA882243">
    <property type="protein sequence ID" value="CAD7274109.1"/>
    <property type="molecule type" value="Genomic_DNA"/>
</dbReference>
<keyword evidence="1" id="KW-0175">Coiled coil</keyword>
<feature type="compositionally biased region" description="Low complexity" evidence="2">
    <location>
        <begin position="550"/>
        <end position="580"/>
    </location>
</feature>
<reference evidence="3" key="1">
    <citation type="submission" date="2020-11" db="EMBL/GenBank/DDBJ databases">
        <authorList>
            <person name="Tran Van P."/>
        </authorList>
    </citation>
    <scope>NUCLEOTIDE SEQUENCE</scope>
</reference>
<dbReference type="Proteomes" id="UP000678499">
    <property type="component" value="Unassembled WGS sequence"/>
</dbReference>
<feature type="region of interest" description="Disordered" evidence="2">
    <location>
        <begin position="136"/>
        <end position="216"/>
    </location>
</feature>
<dbReference type="AlphaFoldDB" id="A0A7R9BI03"/>
<gene>
    <name evidence="3" type="ORF">NMOB1V02_LOCUS1964</name>
</gene>
<sequence length="780" mass="85266">MDSGGFPDSLERSSVSPVSGIMGYTNYEPSVYQTVINSCQLLEKFSIGNLLRSGSQRYQRGVTCIRNKNQQIINQQISSTGTTKATTAGTASTTKATTATISTTKATTTTTKASTATISTTKPTTVTLTTTKATTATTKPTSTVTASATTTATTRTNSATTTSSPTSTASTAGTGTTTLTSTNTATTTKPVSTTTTTVTTTKSSATTATTKSGSVTTNSATTVAPISTTTTATATVSLEQVPPLARPFIAFANLGRRCGSISDKILETGEETADKINDDKEALEALSEVAKAVKTLARQQTQAAEARIRSLNKKINSATENDFVQYSGKKLWEDVVHKNEFPDDNSQEKSEDELLVRSSTYQPNEDRSDKKYFPFYDHKSGDFTKLPEYSYQDNVEHRSRRMRDAVNNSEAHPWKIWKVKEYILPMCPLESSTAAMTTTEAPAYYADLCKYSTTAFTCPTRATKKIICTTAEKHSSSEESYSGTKSVCKILCTTVNPRCRPSCPDRKRTNKVVCPSVTTRYFTCPTYAPKTTPLCPTSTALFPTSATEPTSTSCHTTQITTSETATNSDTTSDSSTSTLSESTTYYPYLGTLVTDYTDRTLMATGSYSTLSETTNAWENALMVEGEDEDELGLRKGQPFYIEGQQVPIIFMLAKQNGEQEAYLHDPSKIIEDMDEASIPDEVANFFKKKDAKKRKNSKNKVKFQDSVKINHQEEESDTQQIRMPSKQSKGKKKTLTKLQVEHNIMHDGIPIVYQNRFKLWPQQKRAAMIAKQGNKTGKLL</sequence>
<keyword evidence="4" id="KW-1185">Reference proteome</keyword>
<protein>
    <submittedName>
        <fullName evidence="3">Uncharacterized protein</fullName>
    </submittedName>
</protein>
<feature type="region of interest" description="Disordered" evidence="2">
    <location>
        <begin position="546"/>
        <end position="580"/>
    </location>
</feature>
<feature type="region of interest" description="Disordered" evidence="2">
    <location>
        <begin position="696"/>
        <end position="733"/>
    </location>
</feature>
<evidence type="ECO:0000256" key="1">
    <source>
        <dbReference type="SAM" id="Coils"/>
    </source>
</evidence>
<organism evidence="3">
    <name type="scientific">Notodromas monacha</name>
    <dbReference type="NCBI Taxonomy" id="399045"/>
    <lineage>
        <taxon>Eukaryota</taxon>
        <taxon>Metazoa</taxon>
        <taxon>Ecdysozoa</taxon>
        <taxon>Arthropoda</taxon>
        <taxon>Crustacea</taxon>
        <taxon>Oligostraca</taxon>
        <taxon>Ostracoda</taxon>
        <taxon>Podocopa</taxon>
        <taxon>Podocopida</taxon>
        <taxon>Cypridocopina</taxon>
        <taxon>Cypridoidea</taxon>
        <taxon>Cyprididae</taxon>
        <taxon>Notodromas</taxon>
    </lineage>
</organism>